<dbReference type="GO" id="GO:0005524">
    <property type="term" value="F:ATP binding"/>
    <property type="evidence" value="ECO:0007669"/>
    <property type="project" value="UniProtKB-KW"/>
</dbReference>
<dbReference type="InterPro" id="IPR036890">
    <property type="entry name" value="HATPase_C_sf"/>
</dbReference>
<dbReference type="PANTHER" id="PTHR35526:SF3">
    <property type="entry name" value="ANTI-SIGMA-F FACTOR RSBW"/>
    <property type="match status" value="1"/>
</dbReference>
<feature type="compositionally biased region" description="Low complexity" evidence="2">
    <location>
        <begin position="177"/>
        <end position="194"/>
    </location>
</feature>
<dbReference type="InterPro" id="IPR050267">
    <property type="entry name" value="Anti-sigma-factor_SerPK"/>
</dbReference>
<name>A0A5N8X384_9ACTN</name>
<comment type="caution">
    <text evidence="4">The sequence shown here is derived from an EMBL/GenBank/DDBJ whole genome shotgun (WGS) entry which is preliminary data.</text>
</comment>
<proteinExistence type="predicted"/>
<dbReference type="PANTHER" id="PTHR35526">
    <property type="entry name" value="ANTI-SIGMA-F FACTOR RSBW-RELATED"/>
    <property type="match status" value="1"/>
</dbReference>
<sequence length="219" mass="22931">MFGLPATPASVRQAREIVREVLDAWGAAPELCDDAVLVISELVTNAFTHTRSDRVVCRLNLGGGRLRVEVEDQNRDATLPEQRQPDSDDQNGRGLMLVCALSSDWGAGASARGSGSVVWAELAWRPAEPAPAAVGSPVRETRSPVWEAASPIRGSEAPSSTARPVTKGVTVPPDGSAPPLTAAVTLPAARRPAVTSSHVTRPVPRSAEGHLPHGTPALP</sequence>
<evidence type="ECO:0000256" key="2">
    <source>
        <dbReference type="SAM" id="MobiDB-lite"/>
    </source>
</evidence>
<dbReference type="CDD" id="cd16936">
    <property type="entry name" value="HATPase_RsbW-like"/>
    <property type="match status" value="1"/>
</dbReference>
<evidence type="ECO:0000259" key="3">
    <source>
        <dbReference type="Pfam" id="PF13581"/>
    </source>
</evidence>
<protein>
    <submittedName>
        <fullName evidence="4">ATP-binding protein</fullName>
    </submittedName>
</protein>
<evidence type="ECO:0000256" key="1">
    <source>
        <dbReference type="ARBA" id="ARBA00022527"/>
    </source>
</evidence>
<organism evidence="4 5">
    <name type="scientific">Streptomyces acidicola</name>
    <dbReference type="NCBI Taxonomy" id="2596892"/>
    <lineage>
        <taxon>Bacteria</taxon>
        <taxon>Bacillati</taxon>
        <taxon>Actinomycetota</taxon>
        <taxon>Actinomycetes</taxon>
        <taxon>Kitasatosporales</taxon>
        <taxon>Streptomycetaceae</taxon>
        <taxon>Streptomyces</taxon>
    </lineage>
</organism>
<feature type="region of interest" description="Disordered" evidence="2">
    <location>
        <begin position="147"/>
        <end position="219"/>
    </location>
</feature>
<gene>
    <name evidence="4" type="ORF">FPZ41_35095</name>
</gene>
<reference evidence="4 5" key="1">
    <citation type="submission" date="2019-09" db="EMBL/GenBank/DDBJ databases">
        <authorList>
            <person name="Duangmal K."/>
            <person name="Teo W.F.A."/>
            <person name="Lipun K."/>
        </authorList>
    </citation>
    <scope>NUCLEOTIDE SEQUENCE [LARGE SCALE GENOMIC DNA]</scope>
    <source>
        <strain evidence="4 5">K1PN6</strain>
    </source>
</reference>
<evidence type="ECO:0000313" key="4">
    <source>
        <dbReference type="EMBL" id="MPY53516.1"/>
    </source>
</evidence>
<keyword evidence="1" id="KW-0723">Serine/threonine-protein kinase</keyword>
<keyword evidence="4" id="KW-0067">ATP-binding</keyword>
<evidence type="ECO:0000313" key="5">
    <source>
        <dbReference type="Proteomes" id="UP000373149"/>
    </source>
</evidence>
<keyword evidence="1" id="KW-0418">Kinase</keyword>
<dbReference type="EMBL" id="VMNX01000198">
    <property type="protein sequence ID" value="MPY53516.1"/>
    <property type="molecule type" value="Genomic_DNA"/>
</dbReference>
<dbReference type="InterPro" id="IPR003594">
    <property type="entry name" value="HATPase_dom"/>
</dbReference>
<keyword evidence="5" id="KW-1185">Reference proteome</keyword>
<keyword evidence="4" id="KW-0547">Nucleotide-binding</keyword>
<feature type="region of interest" description="Disordered" evidence="2">
    <location>
        <begin position="72"/>
        <end position="92"/>
    </location>
</feature>
<dbReference type="Pfam" id="PF13581">
    <property type="entry name" value="HATPase_c_2"/>
    <property type="match status" value="1"/>
</dbReference>
<accession>A0A5N8X384</accession>
<dbReference type="Gene3D" id="3.30.565.10">
    <property type="entry name" value="Histidine kinase-like ATPase, C-terminal domain"/>
    <property type="match status" value="1"/>
</dbReference>
<dbReference type="SUPFAM" id="SSF55874">
    <property type="entry name" value="ATPase domain of HSP90 chaperone/DNA topoisomerase II/histidine kinase"/>
    <property type="match status" value="1"/>
</dbReference>
<dbReference type="Proteomes" id="UP000373149">
    <property type="component" value="Unassembled WGS sequence"/>
</dbReference>
<dbReference type="AlphaFoldDB" id="A0A5N8X384"/>
<keyword evidence="1" id="KW-0808">Transferase</keyword>
<feature type="domain" description="Histidine kinase/HSP90-like ATPase" evidence="3">
    <location>
        <begin position="4"/>
        <end position="105"/>
    </location>
</feature>
<dbReference type="GO" id="GO:0004674">
    <property type="term" value="F:protein serine/threonine kinase activity"/>
    <property type="evidence" value="ECO:0007669"/>
    <property type="project" value="UniProtKB-KW"/>
</dbReference>